<feature type="transmembrane region" description="Helical" evidence="1">
    <location>
        <begin position="138"/>
        <end position="161"/>
    </location>
</feature>
<keyword evidence="1" id="KW-0812">Transmembrane</keyword>
<proteinExistence type="predicted"/>
<feature type="transmembrane region" description="Helical" evidence="1">
    <location>
        <begin position="255"/>
        <end position="273"/>
    </location>
</feature>
<keyword evidence="1" id="KW-1133">Transmembrane helix</keyword>
<accession>A0A2R6Y4L4</accession>
<dbReference type="AlphaFoldDB" id="A0A2R6Y4L4"/>
<evidence type="ECO:0000313" key="3">
    <source>
        <dbReference type="Proteomes" id="UP000244338"/>
    </source>
</evidence>
<feature type="transmembrane region" description="Helical" evidence="1">
    <location>
        <begin position="168"/>
        <end position="186"/>
    </location>
</feature>
<gene>
    <name evidence="2" type="ORF">BSOLF_1296</name>
</gene>
<sequence>MNVFAALFRMEWRLFRRDLFLWLAQIFLLLYYTGAGWYYYRYPDGTFDAGGMFKLMSYWLSMGVVMIGLLAGVLSARREHVAHFDEIMSSLPGDALRPFAKLLAWATVVLIFFLSASVATLGLQWLENSSLLRYWSDTVSYLAVFWVLPQLSAGILGYVLGMLVTSNWIYPLILLVWLTLTPYNGWLEWFRLPHALTLWLNQGEIVYPVYISYEGLAVNAVDFWRHIFLLLLSLSLLAVSLLIRRLRDRTWKERIGLITYAVLFFVGMLALVVKVNPYPEGENVALLGGVDMRYYETMQQRSPLGSSYARLPSFSVQQVVLDVEHQGYRMTYTAELGIQTRGDVDWLEFTLYHGYTVQEAKIGEQSLPWEQEGDLLRIKWPGEKKEGSIVLRVEGSPGSGGVLKPQAIYLPSGFPWYPVPGKWRVAESIYTQPAFGYQIPSLFLNLELEEPTYFNISVSSPLKIYSNLSETGANAFRGTASGPTLLAGKLVEARVNGFRIVAPPDQINRVPAVLAPLQESIKRAGGRLGTSTYPIPSNIFVTPLYSAQGGLNFPFRVYHDELHLDEGIFRIYYGREGDYLAQSRDILPAFYWYNRYRESDGYAPFFLAAVYEQIYDKTSLSSYVDQPMPTTYQKAVQEILLLEREGKRDEAKEKLSAWYKSLTKAATGGLEQ</sequence>
<feature type="transmembrane region" description="Helical" evidence="1">
    <location>
        <begin position="55"/>
        <end position="74"/>
    </location>
</feature>
<feature type="transmembrane region" description="Helical" evidence="1">
    <location>
        <begin position="19"/>
        <end position="40"/>
    </location>
</feature>
<comment type="caution">
    <text evidence="2">The sequence shown here is derived from an EMBL/GenBank/DDBJ whole genome shotgun (WGS) entry which is preliminary data.</text>
</comment>
<feature type="transmembrane region" description="Helical" evidence="1">
    <location>
        <begin position="102"/>
        <end position="126"/>
    </location>
</feature>
<organism evidence="2 3">
    <name type="scientific">Candidatus Carbonibacillus altaicus</name>
    <dbReference type="NCBI Taxonomy" id="2163959"/>
    <lineage>
        <taxon>Bacteria</taxon>
        <taxon>Bacillati</taxon>
        <taxon>Bacillota</taxon>
        <taxon>Bacilli</taxon>
        <taxon>Bacillales</taxon>
        <taxon>Candidatus Carbonibacillus</taxon>
    </lineage>
</organism>
<feature type="transmembrane region" description="Helical" evidence="1">
    <location>
        <begin position="223"/>
        <end position="243"/>
    </location>
</feature>
<evidence type="ECO:0000313" key="2">
    <source>
        <dbReference type="EMBL" id="PTQ57592.1"/>
    </source>
</evidence>
<reference evidence="3" key="1">
    <citation type="journal article" date="2018" name="Sci. Rep.">
        <title>Lignite coal burning seam in the remote Altai Mountains harbors a hydrogen-driven thermophilic microbial community.</title>
        <authorList>
            <person name="Kadnikov V.V."/>
            <person name="Mardanov A.V."/>
            <person name="Ivasenko D.A."/>
            <person name="Antsiferov D.V."/>
            <person name="Beletsky A.V."/>
            <person name="Karnachuk O.V."/>
            <person name="Ravin N.V."/>
        </authorList>
    </citation>
    <scope>NUCLEOTIDE SEQUENCE [LARGE SCALE GENOMIC DNA]</scope>
</reference>
<dbReference type="Proteomes" id="UP000244338">
    <property type="component" value="Unassembled WGS sequence"/>
</dbReference>
<dbReference type="EMBL" id="PEBX01000005">
    <property type="protein sequence ID" value="PTQ57592.1"/>
    <property type="molecule type" value="Genomic_DNA"/>
</dbReference>
<evidence type="ECO:0000256" key="1">
    <source>
        <dbReference type="SAM" id="Phobius"/>
    </source>
</evidence>
<name>A0A2R6Y4L4_9BACL</name>
<keyword evidence="1" id="KW-0472">Membrane</keyword>
<protein>
    <submittedName>
        <fullName evidence="2">Uncharacterized protein</fullName>
    </submittedName>
</protein>